<sequence>MTDPAAFPLPDRPTRLLLVADHTHPFIYREGFPRGAPEVDLVLAAGDLPGSYLEFLASKLPVPIVYVHGNHANEYVTEGEGRVPPRGVISAHGRVVRAAGLRIAGWGGVPRYRRDGEGQYTPLQARWGLARVGWQARGGVDVLLTHAPPLGPHAGSDYAHRGCPEISEFIARHHPRLVVHGHIHEYEGRREEYTDPGTGARVVNAYGYRVLELPPRARGTTDAAEARAVSKG</sequence>
<dbReference type="InterPro" id="IPR029052">
    <property type="entry name" value="Metallo-depent_PP-like"/>
</dbReference>
<dbReference type="InterPro" id="IPR004843">
    <property type="entry name" value="Calcineurin-like_PHP"/>
</dbReference>
<dbReference type="Pfam" id="PF00149">
    <property type="entry name" value="Metallophos"/>
    <property type="match status" value="1"/>
</dbReference>
<dbReference type="RefSeq" id="WP_264776370.1">
    <property type="nucleotide sequence ID" value="NZ_AP026560.1"/>
</dbReference>
<proteinExistence type="predicted"/>
<name>A0ABM8AAC3_9DEIO</name>
<keyword evidence="3" id="KW-1185">Reference proteome</keyword>
<dbReference type="SUPFAM" id="SSF56300">
    <property type="entry name" value="Metallo-dependent phosphatases"/>
    <property type="match status" value="1"/>
</dbReference>
<dbReference type="PANTHER" id="PTHR12905:SF0">
    <property type="entry name" value="CALCINEURIN-LIKE PHOSPHOESTERASE DOMAIN-CONTAINING PROTEIN"/>
    <property type="match status" value="1"/>
</dbReference>
<evidence type="ECO:0000259" key="1">
    <source>
        <dbReference type="Pfam" id="PF00149"/>
    </source>
</evidence>
<dbReference type="Gene3D" id="3.60.21.10">
    <property type="match status" value="1"/>
</dbReference>
<evidence type="ECO:0000313" key="2">
    <source>
        <dbReference type="EMBL" id="BDP40528.1"/>
    </source>
</evidence>
<protein>
    <submittedName>
        <fullName evidence="2">Phosphohydrolase</fullName>
    </submittedName>
</protein>
<accession>A0ABM8AAC3</accession>
<feature type="domain" description="Calcineurin-like phosphoesterase" evidence="1">
    <location>
        <begin position="36"/>
        <end position="186"/>
    </location>
</feature>
<reference evidence="2" key="1">
    <citation type="submission" date="2022-07" db="EMBL/GenBank/DDBJ databases">
        <title>Complete Genome Sequence of the Radioresistant Bacterium Deinococcus aetherius ST0316, Isolated from the Air Dust collected in Lower Stratosphere above Japan.</title>
        <authorList>
            <person name="Satoh K."/>
            <person name="Hagiwara K."/>
            <person name="Katsumata K."/>
            <person name="Kubo A."/>
            <person name="Yokobori S."/>
            <person name="Yamagishi A."/>
            <person name="Oono Y."/>
            <person name="Narumi I."/>
        </authorList>
    </citation>
    <scope>NUCLEOTIDE SEQUENCE</scope>
    <source>
        <strain evidence="2">ST0316</strain>
    </source>
</reference>
<dbReference type="EMBL" id="AP026560">
    <property type="protein sequence ID" value="BDP40528.1"/>
    <property type="molecule type" value="Genomic_DNA"/>
</dbReference>
<dbReference type="InterPro" id="IPR051693">
    <property type="entry name" value="UPF0046_metallophosphoest"/>
</dbReference>
<evidence type="ECO:0000313" key="3">
    <source>
        <dbReference type="Proteomes" id="UP001064971"/>
    </source>
</evidence>
<dbReference type="Proteomes" id="UP001064971">
    <property type="component" value="Chromosome"/>
</dbReference>
<dbReference type="PANTHER" id="PTHR12905">
    <property type="entry name" value="METALLOPHOSPHOESTERASE"/>
    <property type="match status" value="1"/>
</dbReference>
<gene>
    <name evidence="2" type="ORF">DAETH_04970</name>
</gene>
<organism evidence="2 3">
    <name type="scientific">Deinococcus aetherius</name>
    <dbReference type="NCBI Taxonomy" id="200252"/>
    <lineage>
        <taxon>Bacteria</taxon>
        <taxon>Thermotogati</taxon>
        <taxon>Deinococcota</taxon>
        <taxon>Deinococci</taxon>
        <taxon>Deinococcales</taxon>
        <taxon>Deinococcaceae</taxon>
        <taxon>Deinococcus</taxon>
    </lineage>
</organism>